<keyword evidence="3" id="KW-0663">Pyridoxal phosphate</keyword>
<comment type="caution">
    <text evidence="6">The sequence shown here is derived from an EMBL/GenBank/DDBJ whole genome shotgun (WGS) entry which is preliminary data.</text>
</comment>
<dbReference type="RefSeq" id="WP_155091752.1">
    <property type="nucleotide sequence ID" value="NZ_CP102754.1"/>
</dbReference>
<evidence type="ECO:0000256" key="3">
    <source>
        <dbReference type="ARBA" id="ARBA00022898"/>
    </source>
</evidence>
<reference evidence="6 7" key="1">
    <citation type="submission" date="2019-11" db="EMBL/GenBank/DDBJ databases">
        <title>Genome of Strain BIT-d1.</title>
        <authorList>
            <person name="Yang Y."/>
        </authorList>
    </citation>
    <scope>NUCLEOTIDE SEQUENCE [LARGE SCALE GENOMIC DNA]</scope>
    <source>
        <strain evidence="6 7">BIT-d1</strain>
    </source>
</reference>
<dbReference type="GO" id="GO:0003941">
    <property type="term" value="F:L-serine ammonia-lyase activity"/>
    <property type="evidence" value="ECO:0007669"/>
    <property type="project" value="TreeGrafter"/>
</dbReference>
<dbReference type="GO" id="GO:0030170">
    <property type="term" value="F:pyridoxal phosphate binding"/>
    <property type="evidence" value="ECO:0007669"/>
    <property type="project" value="TreeGrafter"/>
</dbReference>
<name>A0A6I3LMA4_9FLAO</name>
<dbReference type="PANTHER" id="PTHR43050">
    <property type="entry name" value="SERINE / THREONINE RACEMASE FAMILY MEMBER"/>
    <property type="match status" value="1"/>
</dbReference>
<feature type="domain" description="Tryptophan synthase beta chain-like PALP" evidence="5">
    <location>
        <begin position="14"/>
        <end position="301"/>
    </location>
</feature>
<dbReference type="GO" id="GO:0018114">
    <property type="term" value="F:threonine racemase activity"/>
    <property type="evidence" value="ECO:0007669"/>
    <property type="project" value="TreeGrafter"/>
</dbReference>
<organism evidence="6 7">
    <name type="scientific">Myroides albus</name>
    <dbReference type="NCBI Taxonomy" id="2562892"/>
    <lineage>
        <taxon>Bacteria</taxon>
        <taxon>Pseudomonadati</taxon>
        <taxon>Bacteroidota</taxon>
        <taxon>Flavobacteriia</taxon>
        <taxon>Flavobacteriales</taxon>
        <taxon>Flavobacteriaceae</taxon>
        <taxon>Myroides</taxon>
    </lineage>
</organism>
<evidence type="ECO:0000313" key="6">
    <source>
        <dbReference type="EMBL" id="MTG97711.1"/>
    </source>
</evidence>
<dbReference type="GO" id="GO:0030378">
    <property type="term" value="F:serine racemase activity"/>
    <property type="evidence" value="ECO:0007669"/>
    <property type="project" value="TreeGrafter"/>
</dbReference>
<evidence type="ECO:0000256" key="2">
    <source>
        <dbReference type="ARBA" id="ARBA00010869"/>
    </source>
</evidence>
<accession>A0A6I3LMA4</accession>
<comment type="cofactor">
    <cofactor evidence="1">
        <name>pyridoxal 5'-phosphate</name>
        <dbReference type="ChEBI" id="CHEBI:597326"/>
    </cofactor>
</comment>
<dbReference type="GO" id="GO:0070179">
    <property type="term" value="P:D-serine biosynthetic process"/>
    <property type="evidence" value="ECO:0007669"/>
    <property type="project" value="TreeGrafter"/>
</dbReference>
<dbReference type="FunFam" id="3.40.50.1100:FF:000007">
    <property type="entry name" value="L-threonine dehydratase catabolic TdcB"/>
    <property type="match status" value="1"/>
</dbReference>
<evidence type="ECO:0000256" key="4">
    <source>
        <dbReference type="ARBA" id="ARBA00023239"/>
    </source>
</evidence>
<dbReference type="GO" id="GO:0000287">
    <property type="term" value="F:magnesium ion binding"/>
    <property type="evidence" value="ECO:0007669"/>
    <property type="project" value="TreeGrafter"/>
</dbReference>
<proteinExistence type="inferred from homology"/>
<keyword evidence="7" id="KW-1185">Reference proteome</keyword>
<dbReference type="SUPFAM" id="SSF53686">
    <property type="entry name" value="Tryptophan synthase beta subunit-like PLP-dependent enzymes"/>
    <property type="match status" value="1"/>
</dbReference>
<dbReference type="AlphaFoldDB" id="A0A6I3LMA4"/>
<dbReference type="FunFam" id="3.40.50.1100:FF:000005">
    <property type="entry name" value="Threonine dehydratase catabolic"/>
    <property type="match status" value="1"/>
</dbReference>
<sequence>MKQELIDCHERIKEYIHHTPIMESGHIEHFLGNDLYFKCENFQRAGAFKMRGATNAILQLSDEQRSKGVITHSSGNFAQALALAAKKLNVKCYIVMPHDAPYVKRNAVLMYGGEIVECAPTMESRERVCNHMIEETGATFIHASNDINVILGQGTSAKELLESQPDLDVIIVSVGGGGLLAGTILAAQNFGKPGIEVYGGEPLEADDAYRSVESGVIQCNSSTNTIADGLRTQLGDVTFPIIKEGVKQIIRVRENEIVSSMRVIWERMKIIVEPSSAVALAVLIKERPLFEGKKVGIILSGGNVDLDNLPFDN</sequence>
<evidence type="ECO:0000256" key="1">
    <source>
        <dbReference type="ARBA" id="ARBA00001933"/>
    </source>
</evidence>
<dbReference type="Pfam" id="PF00291">
    <property type="entry name" value="PALP"/>
    <property type="match status" value="1"/>
</dbReference>
<evidence type="ECO:0000259" key="5">
    <source>
        <dbReference type="Pfam" id="PF00291"/>
    </source>
</evidence>
<dbReference type="InterPro" id="IPR036052">
    <property type="entry name" value="TrpB-like_PALP_sf"/>
</dbReference>
<protein>
    <submittedName>
        <fullName evidence="6">Pyridoxal-phosphate dependent enzyme</fullName>
    </submittedName>
</protein>
<dbReference type="EMBL" id="WMJX01000009">
    <property type="protein sequence ID" value="MTG97711.1"/>
    <property type="molecule type" value="Genomic_DNA"/>
</dbReference>
<dbReference type="Gene3D" id="3.40.50.1100">
    <property type="match status" value="2"/>
</dbReference>
<evidence type="ECO:0000313" key="7">
    <source>
        <dbReference type="Proteomes" id="UP000438760"/>
    </source>
</evidence>
<dbReference type="Proteomes" id="UP000438760">
    <property type="component" value="Unassembled WGS sequence"/>
</dbReference>
<keyword evidence="4" id="KW-0456">Lyase</keyword>
<gene>
    <name evidence="6" type="ORF">GJV76_06090</name>
</gene>
<comment type="similarity">
    <text evidence="2">Belongs to the serine/threonine dehydratase family.</text>
</comment>
<dbReference type="GO" id="GO:0005524">
    <property type="term" value="F:ATP binding"/>
    <property type="evidence" value="ECO:0007669"/>
    <property type="project" value="TreeGrafter"/>
</dbReference>
<dbReference type="PANTHER" id="PTHR43050:SF1">
    <property type="entry name" value="SERINE RACEMASE"/>
    <property type="match status" value="1"/>
</dbReference>
<dbReference type="CDD" id="cd01562">
    <property type="entry name" value="Thr-dehyd"/>
    <property type="match status" value="1"/>
</dbReference>
<dbReference type="InterPro" id="IPR001926">
    <property type="entry name" value="TrpB-like_PALP"/>
</dbReference>
<dbReference type="OrthoDB" id="9811476at2"/>